<gene>
    <name evidence="1" type="ORF">H9726_01805</name>
</gene>
<dbReference type="EMBL" id="DXCF01000005">
    <property type="protein sequence ID" value="HIZ09200.1"/>
    <property type="molecule type" value="Genomic_DNA"/>
</dbReference>
<proteinExistence type="predicted"/>
<evidence type="ECO:0000313" key="1">
    <source>
        <dbReference type="EMBL" id="HIZ09200.1"/>
    </source>
</evidence>
<dbReference type="SUPFAM" id="SSF51126">
    <property type="entry name" value="Pectin lyase-like"/>
    <property type="match status" value="1"/>
</dbReference>
<dbReference type="Proteomes" id="UP000824025">
    <property type="component" value="Unassembled WGS sequence"/>
</dbReference>
<dbReference type="AlphaFoldDB" id="A0A9D2D669"/>
<evidence type="ECO:0000313" key="2">
    <source>
        <dbReference type="Proteomes" id="UP000824025"/>
    </source>
</evidence>
<sequence length="205" mass="21481">GLDATVEVRNSHITALGFCVSSNARNESTHGINIRIENSVLESEHVNGYCGSAVMMNVPGTLYIENSTIIGENNAVLARGGDITIVDSKLFRPYAVVGADESSYYIDKDWGDGNFVPMATLLVGNRSASAYQYPVNVTLKNCTITAYADGAKTVYLYGNAAKENGATLTYDAATVISPTDEAVDPVIVGGGCVTVNEPVTSAAAA</sequence>
<feature type="non-terminal residue" evidence="1">
    <location>
        <position position="1"/>
    </location>
</feature>
<reference evidence="1" key="1">
    <citation type="journal article" date="2021" name="PeerJ">
        <title>Extensive microbial diversity within the chicken gut microbiome revealed by metagenomics and culture.</title>
        <authorList>
            <person name="Gilroy R."/>
            <person name="Ravi A."/>
            <person name="Getino M."/>
            <person name="Pursley I."/>
            <person name="Horton D.L."/>
            <person name="Alikhan N.F."/>
            <person name="Baker D."/>
            <person name="Gharbi K."/>
            <person name="Hall N."/>
            <person name="Watson M."/>
            <person name="Adriaenssens E.M."/>
            <person name="Foster-Nyarko E."/>
            <person name="Jarju S."/>
            <person name="Secka A."/>
            <person name="Antonio M."/>
            <person name="Oren A."/>
            <person name="Chaudhuri R.R."/>
            <person name="La Ragione R."/>
            <person name="Hildebrand F."/>
            <person name="Pallen M.J."/>
        </authorList>
    </citation>
    <scope>NUCLEOTIDE SEQUENCE</scope>
    <source>
        <strain evidence="1">CHK192-19661</strain>
    </source>
</reference>
<organism evidence="1 2">
    <name type="scientific">Candidatus Borkfalkia avicola</name>
    <dbReference type="NCBI Taxonomy" id="2838503"/>
    <lineage>
        <taxon>Bacteria</taxon>
        <taxon>Bacillati</taxon>
        <taxon>Bacillota</taxon>
        <taxon>Clostridia</taxon>
        <taxon>Christensenellales</taxon>
        <taxon>Christensenellaceae</taxon>
        <taxon>Candidatus Borkfalkia</taxon>
    </lineage>
</organism>
<comment type="caution">
    <text evidence="1">The sequence shown here is derived from an EMBL/GenBank/DDBJ whole genome shotgun (WGS) entry which is preliminary data.</text>
</comment>
<protein>
    <submittedName>
        <fullName evidence="1">Uncharacterized protein</fullName>
    </submittedName>
</protein>
<reference evidence="1" key="2">
    <citation type="submission" date="2021-04" db="EMBL/GenBank/DDBJ databases">
        <authorList>
            <person name="Gilroy R."/>
        </authorList>
    </citation>
    <scope>NUCLEOTIDE SEQUENCE</scope>
    <source>
        <strain evidence="1">CHK192-19661</strain>
    </source>
</reference>
<dbReference type="InterPro" id="IPR011050">
    <property type="entry name" value="Pectin_lyase_fold/virulence"/>
</dbReference>
<name>A0A9D2D669_9FIRM</name>
<accession>A0A9D2D669</accession>